<reference evidence="2" key="1">
    <citation type="submission" date="2020-04" db="EMBL/GenBank/DDBJ databases">
        <authorList>
            <person name="Chiriac C."/>
            <person name="Salcher M."/>
            <person name="Ghai R."/>
            <person name="Kavagutti S V."/>
        </authorList>
    </citation>
    <scope>NUCLEOTIDE SEQUENCE</scope>
</reference>
<feature type="compositionally biased region" description="Pro residues" evidence="1">
    <location>
        <begin position="24"/>
        <end position="33"/>
    </location>
</feature>
<evidence type="ECO:0000256" key="1">
    <source>
        <dbReference type="SAM" id="MobiDB-lite"/>
    </source>
</evidence>
<dbReference type="SUPFAM" id="SSF57783">
    <property type="entry name" value="Zinc beta-ribbon"/>
    <property type="match status" value="1"/>
</dbReference>
<accession>A0A6J5L7E9</accession>
<protein>
    <submittedName>
        <fullName evidence="2">Uncharacterized protein</fullName>
    </submittedName>
</protein>
<proteinExistence type="predicted"/>
<feature type="region of interest" description="Disordered" evidence="1">
    <location>
        <begin position="1"/>
        <end position="68"/>
    </location>
</feature>
<name>A0A6J5L7E9_9CAUD</name>
<gene>
    <name evidence="2" type="ORF">UFOVP111_52</name>
</gene>
<feature type="compositionally biased region" description="Polar residues" evidence="1">
    <location>
        <begin position="11"/>
        <end position="20"/>
    </location>
</feature>
<dbReference type="EMBL" id="LR796226">
    <property type="protein sequence ID" value="CAB4128640.1"/>
    <property type="molecule type" value="Genomic_DNA"/>
</dbReference>
<feature type="compositionally biased region" description="Polar residues" evidence="1">
    <location>
        <begin position="52"/>
        <end position="68"/>
    </location>
</feature>
<evidence type="ECO:0000313" key="2">
    <source>
        <dbReference type="EMBL" id="CAB4128640.1"/>
    </source>
</evidence>
<feature type="compositionally biased region" description="Low complexity" evidence="1">
    <location>
        <begin position="34"/>
        <end position="47"/>
    </location>
</feature>
<organism evidence="2">
    <name type="scientific">uncultured Caudovirales phage</name>
    <dbReference type="NCBI Taxonomy" id="2100421"/>
    <lineage>
        <taxon>Viruses</taxon>
        <taxon>Duplodnaviria</taxon>
        <taxon>Heunggongvirae</taxon>
        <taxon>Uroviricota</taxon>
        <taxon>Caudoviricetes</taxon>
        <taxon>Peduoviridae</taxon>
        <taxon>Maltschvirus</taxon>
        <taxon>Maltschvirus maltsch</taxon>
    </lineage>
</organism>
<sequence length="127" mass="13639">MSNADWWAQKLNGTQNQGQQFRPDPTPPMPPSQQPMTPMPTIQQPSPAGRAQSAQQTQSCPECGSNNYMSPDARTATRCFDCGYPVNQSGSRYGNLSSARVEGTAKAATGNDVTNNWNPQGIIGHLG</sequence>